<dbReference type="InterPro" id="IPR023214">
    <property type="entry name" value="HAD_sf"/>
</dbReference>
<dbReference type="Proteomes" id="UP000310017">
    <property type="component" value="Chromosome"/>
</dbReference>
<dbReference type="NCBIfam" id="TIGR01509">
    <property type="entry name" value="HAD-SF-IA-v3"/>
    <property type="match status" value="1"/>
</dbReference>
<sequence length="100" mass="11270">MNLQTTGLSHNFQENILSYYDIGKWKLDQAIFLHAALVMGYEVEDCLVIEDTIIGVEAAKAGGFDVLGFANNYHEVYFHNKSTRVFHSMDDLLHLVSSST</sequence>
<evidence type="ECO:0000313" key="1">
    <source>
        <dbReference type="EMBL" id="QCW98924.1"/>
    </source>
</evidence>
<gene>
    <name evidence="1" type="ORF">FGM00_01885</name>
</gene>
<dbReference type="Pfam" id="PF00702">
    <property type="entry name" value="Hydrolase"/>
    <property type="match status" value="1"/>
</dbReference>
<protein>
    <recommendedName>
        <fullName evidence="3">HAD family hydrolase</fullName>
    </recommendedName>
</protein>
<name>A0A5B7SKA7_9FLAO</name>
<proteinExistence type="predicted"/>
<keyword evidence="2" id="KW-1185">Reference proteome</keyword>
<dbReference type="EMBL" id="CP040710">
    <property type="protein sequence ID" value="QCW98924.1"/>
    <property type="molecule type" value="Genomic_DNA"/>
</dbReference>
<evidence type="ECO:0000313" key="2">
    <source>
        <dbReference type="Proteomes" id="UP000310017"/>
    </source>
</evidence>
<dbReference type="RefSeq" id="WP_138851279.1">
    <property type="nucleotide sequence ID" value="NZ_CP040710.1"/>
</dbReference>
<evidence type="ECO:0008006" key="3">
    <source>
        <dbReference type="Google" id="ProtNLM"/>
    </source>
</evidence>
<dbReference type="OrthoDB" id="9797743at2"/>
<dbReference type="InterPro" id="IPR036412">
    <property type="entry name" value="HAD-like_sf"/>
</dbReference>
<accession>A0A5B7SKA7</accession>
<dbReference type="Gene3D" id="3.40.50.1000">
    <property type="entry name" value="HAD superfamily/HAD-like"/>
    <property type="match status" value="1"/>
</dbReference>
<dbReference type="AlphaFoldDB" id="A0A5B7SKA7"/>
<dbReference type="SUPFAM" id="SSF56784">
    <property type="entry name" value="HAD-like"/>
    <property type="match status" value="1"/>
</dbReference>
<organism evidence="1 2">
    <name type="scientific">Aggregatimonas sangjinii</name>
    <dbReference type="NCBI Taxonomy" id="2583587"/>
    <lineage>
        <taxon>Bacteria</taxon>
        <taxon>Pseudomonadati</taxon>
        <taxon>Bacteroidota</taxon>
        <taxon>Flavobacteriia</taxon>
        <taxon>Flavobacteriales</taxon>
        <taxon>Flavobacteriaceae</taxon>
        <taxon>Aggregatimonas</taxon>
    </lineage>
</organism>
<dbReference type="KEGG" id="asag:FGM00_01885"/>
<reference evidence="1 2" key="1">
    <citation type="submission" date="2019-05" db="EMBL/GenBank/DDBJ databases">
        <title>Genome sequencing of F202Z8.</title>
        <authorList>
            <person name="Kwon Y.M."/>
        </authorList>
    </citation>
    <scope>NUCLEOTIDE SEQUENCE [LARGE SCALE GENOMIC DNA]</scope>
    <source>
        <strain evidence="1 2">F202Z8</strain>
    </source>
</reference>
<dbReference type="InterPro" id="IPR006439">
    <property type="entry name" value="HAD-SF_hydro_IA"/>
</dbReference>